<protein>
    <recommendedName>
        <fullName evidence="5">Probable membrane transporter protein</fullName>
    </recommendedName>
</protein>
<comment type="caution">
    <text evidence="6">The sequence shown here is derived from an EMBL/GenBank/DDBJ whole genome shotgun (WGS) entry which is preliminary data.</text>
</comment>
<feature type="transmembrane region" description="Helical" evidence="5">
    <location>
        <begin position="72"/>
        <end position="92"/>
    </location>
</feature>
<evidence type="ECO:0000313" key="6">
    <source>
        <dbReference type="EMBL" id="MBK3332693.1"/>
    </source>
</evidence>
<comment type="similarity">
    <text evidence="5">Belongs to the 4-toluene sulfonate uptake permease (TSUP) (TC 2.A.102) family.</text>
</comment>
<keyword evidence="3 5" id="KW-1133">Transmembrane helix</keyword>
<proteinExistence type="inferred from homology"/>
<comment type="subcellular location">
    <subcellularLocation>
        <location evidence="5">Cell membrane</location>
        <topology evidence="5">Multi-pass membrane protein</topology>
    </subcellularLocation>
    <subcellularLocation>
        <location evidence="1">Membrane</location>
        <topology evidence="1">Multi-pass membrane protein</topology>
    </subcellularLocation>
</comment>
<evidence type="ECO:0000313" key="7">
    <source>
        <dbReference type="Proteomes" id="UP000772812"/>
    </source>
</evidence>
<sequence>MELLVLGLTLGLVIGITGIGGGMLTTPALTLLMGVPIASAVGTSLLFSAITKIFASAIYIYRGLVCVRLSTLLALGSIPGSLFGSFSFHYFFKINAELASKVVSVFVLVMIVSSCCFSYYRMFTKNEKIVNFDIRSKPLWIPVIGFIVGFDIGFTSIGAGVIVASILLALCPMNPSRIIGTDIVHGFILSLFAGGIHFSMGGVDTDILIGLLYGGIFGVILGSLISPYLPQKPFRFALNSAVLVFAFMFAFKVFGV</sequence>
<feature type="transmembrane region" description="Helical" evidence="5">
    <location>
        <begin position="236"/>
        <end position="254"/>
    </location>
</feature>
<reference evidence="6 7" key="1">
    <citation type="journal article" date="2021" name="Syst. Appl. Microbiol.">
        <title>Persephonella atlantica sp. nov.: How to adapt to physico-chemical gradients in high temperature hydrothermal habitats.</title>
        <authorList>
            <person name="Francois D.X."/>
            <person name="Godfroy A."/>
            <person name="Mathien C."/>
            <person name="Aube J."/>
            <person name="Cathalot C."/>
            <person name="Lesongeur F."/>
            <person name="L'Haridon S."/>
            <person name="Philippon X."/>
            <person name="Roussel E.G."/>
        </authorList>
    </citation>
    <scope>NUCLEOTIDE SEQUENCE [LARGE SCALE GENOMIC DNA]</scope>
    <source>
        <strain evidence="6 7">MO1340</strain>
    </source>
</reference>
<keyword evidence="7" id="KW-1185">Reference proteome</keyword>
<dbReference type="PANTHER" id="PTHR43701:SF2">
    <property type="entry name" value="MEMBRANE TRANSPORTER PROTEIN YJNA-RELATED"/>
    <property type="match status" value="1"/>
</dbReference>
<dbReference type="Pfam" id="PF01925">
    <property type="entry name" value="TauE"/>
    <property type="match status" value="1"/>
</dbReference>
<feature type="transmembrane region" description="Helical" evidence="5">
    <location>
        <begin position="140"/>
        <end position="170"/>
    </location>
</feature>
<feature type="transmembrane region" description="Helical" evidence="5">
    <location>
        <begin position="98"/>
        <end position="120"/>
    </location>
</feature>
<feature type="transmembrane region" description="Helical" evidence="5">
    <location>
        <begin position="37"/>
        <end position="60"/>
    </location>
</feature>
<dbReference type="RefSeq" id="WP_200674109.1">
    <property type="nucleotide sequence ID" value="NZ_JAACYA010000002.1"/>
</dbReference>
<keyword evidence="4 5" id="KW-0472">Membrane</keyword>
<evidence type="ECO:0000256" key="2">
    <source>
        <dbReference type="ARBA" id="ARBA00022692"/>
    </source>
</evidence>
<evidence type="ECO:0000256" key="4">
    <source>
        <dbReference type="ARBA" id="ARBA00023136"/>
    </source>
</evidence>
<evidence type="ECO:0000256" key="5">
    <source>
        <dbReference type="RuleBase" id="RU363041"/>
    </source>
</evidence>
<dbReference type="PANTHER" id="PTHR43701">
    <property type="entry name" value="MEMBRANE TRANSPORTER PROTEIN MJ0441-RELATED"/>
    <property type="match status" value="1"/>
</dbReference>
<evidence type="ECO:0000256" key="3">
    <source>
        <dbReference type="ARBA" id="ARBA00022989"/>
    </source>
</evidence>
<feature type="transmembrane region" description="Helical" evidence="5">
    <location>
        <begin position="176"/>
        <end position="196"/>
    </location>
</feature>
<feature type="transmembrane region" description="Helical" evidence="5">
    <location>
        <begin position="208"/>
        <end position="230"/>
    </location>
</feature>
<dbReference type="InterPro" id="IPR051598">
    <property type="entry name" value="TSUP/Inactive_protease-like"/>
</dbReference>
<evidence type="ECO:0000256" key="1">
    <source>
        <dbReference type="ARBA" id="ARBA00004141"/>
    </source>
</evidence>
<gene>
    <name evidence="6" type="ORF">GWK41_06395</name>
</gene>
<dbReference type="InterPro" id="IPR002781">
    <property type="entry name" value="TM_pro_TauE-like"/>
</dbReference>
<dbReference type="Proteomes" id="UP000772812">
    <property type="component" value="Unassembled WGS sequence"/>
</dbReference>
<name>A0ABS1GID1_9AQUI</name>
<organism evidence="6 7">
    <name type="scientific">Persephonella atlantica</name>
    <dbReference type="NCBI Taxonomy" id="2699429"/>
    <lineage>
        <taxon>Bacteria</taxon>
        <taxon>Pseudomonadati</taxon>
        <taxon>Aquificota</taxon>
        <taxon>Aquificia</taxon>
        <taxon>Aquificales</taxon>
        <taxon>Hydrogenothermaceae</taxon>
        <taxon>Persephonella</taxon>
    </lineage>
</organism>
<keyword evidence="5" id="KW-1003">Cell membrane</keyword>
<keyword evidence="2 5" id="KW-0812">Transmembrane</keyword>
<accession>A0ABS1GID1</accession>
<dbReference type="EMBL" id="JAACYA010000002">
    <property type="protein sequence ID" value="MBK3332693.1"/>
    <property type="molecule type" value="Genomic_DNA"/>
</dbReference>